<comment type="caution">
    <text evidence="1">The sequence shown here is derived from an EMBL/GenBank/DDBJ whole genome shotgun (WGS) entry which is preliminary data.</text>
</comment>
<evidence type="ECO:0000313" key="1">
    <source>
        <dbReference type="EMBL" id="OKP09493.1"/>
    </source>
</evidence>
<sequence>HPLPPEFVNKPGNDLDHMCLFMLEVRQKLLAEDPKSAKAIVFHLLIPSCSEIQIKEPLHFPEDLFPLQIEGMTYKGAAQVKLNLPAVPASLLYDVANILDPAHWNAIAQGTSIAVGAPACIWGIPGAATALDAGLGLFTGPGVLLTIPIEGDVSLVGEWERGETRGLCNLCQGCSLQEFVRILMPKPQRTSTESLPAYQVREA</sequence>
<gene>
    <name evidence="1" type="ORF">PENSUB_5142</name>
</gene>
<evidence type="ECO:0000313" key="2">
    <source>
        <dbReference type="Proteomes" id="UP000186955"/>
    </source>
</evidence>
<dbReference type="InterPro" id="IPR046486">
    <property type="entry name" value="DUF6579"/>
</dbReference>
<dbReference type="AlphaFoldDB" id="A0A1Q5UAJ0"/>
<dbReference type="EMBL" id="MNBE01000509">
    <property type="protein sequence ID" value="OKP09493.1"/>
    <property type="molecule type" value="Genomic_DNA"/>
</dbReference>
<feature type="non-terminal residue" evidence="1">
    <location>
        <position position="1"/>
    </location>
</feature>
<keyword evidence="2" id="KW-1185">Reference proteome</keyword>
<proteinExistence type="predicted"/>
<accession>A0A1Q5UAJ0</accession>
<dbReference type="Pfam" id="PF20219">
    <property type="entry name" value="DUF6579"/>
    <property type="match status" value="1"/>
</dbReference>
<dbReference type="Proteomes" id="UP000186955">
    <property type="component" value="Unassembled WGS sequence"/>
</dbReference>
<organism evidence="1 2">
    <name type="scientific">Penicillium subrubescens</name>
    <dbReference type="NCBI Taxonomy" id="1316194"/>
    <lineage>
        <taxon>Eukaryota</taxon>
        <taxon>Fungi</taxon>
        <taxon>Dikarya</taxon>
        <taxon>Ascomycota</taxon>
        <taxon>Pezizomycotina</taxon>
        <taxon>Eurotiomycetes</taxon>
        <taxon>Eurotiomycetidae</taxon>
        <taxon>Eurotiales</taxon>
        <taxon>Aspergillaceae</taxon>
        <taxon>Penicillium</taxon>
    </lineage>
</organism>
<reference evidence="1 2" key="1">
    <citation type="submission" date="2016-10" db="EMBL/GenBank/DDBJ databases">
        <title>Genome sequence of the ascomycete fungus Penicillium subrubescens.</title>
        <authorList>
            <person name="De Vries R.P."/>
            <person name="Peng M."/>
            <person name="Dilokpimol A."/>
            <person name="Hilden K."/>
            <person name="Makela M.R."/>
            <person name="Grigoriev I."/>
            <person name="Riley R."/>
            <person name="Granchi Z."/>
        </authorList>
    </citation>
    <scope>NUCLEOTIDE SEQUENCE [LARGE SCALE GENOMIC DNA]</scope>
    <source>
        <strain evidence="1 2">CBS 132785</strain>
    </source>
</reference>
<dbReference type="STRING" id="1316194.A0A1Q5UAJ0"/>
<name>A0A1Q5UAJ0_9EURO</name>
<protein>
    <submittedName>
        <fullName evidence="1">Uncharacterized protein</fullName>
    </submittedName>
</protein>